<evidence type="ECO:0008006" key="6">
    <source>
        <dbReference type="Google" id="ProtNLM"/>
    </source>
</evidence>
<dbReference type="AlphaFoldDB" id="A0AAV8SBW3"/>
<feature type="region of interest" description="Disordered" evidence="2">
    <location>
        <begin position="79"/>
        <end position="98"/>
    </location>
</feature>
<feature type="compositionally biased region" description="Polar residues" evidence="2">
    <location>
        <begin position="160"/>
        <end position="171"/>
    </location>
</feature>
<organism evidence="4 5">
    <name type="scientific">Erythroxylum novogranatense</name>
    <dbReference type="NCBI Taxonomy" id="1862640"/>
    <lineage>
        <taxon>Eukaryota</taxon>
        <taxon>Viridiplantae</taxon>
        <taxon>Streptophyta</taxon>
        <taxon>Embryophyta</taxon>
        <taxon>Tracheophyta</taxon>
        <taxon>Spermatophyta</taxon>
        <taxon>Magnoliopsida</taxon>
        <taxon>eudicotyledons</taxon>
        <taxon>Gunneridae</taxon>
        <taxon>Pentapetalae</taxon>
        <taxon>rosids</taxon>
        <taxon>fabids</taxon>
        <taxon>Malpighiales</taxon>
        <taxon>Erythroxylaceae</taxon>
        <taxon>Erythroxylum</taxon>
    </lineage>
</organism>
<evidence type="ECO:0000313" key="5">
    <source>
        <dbReference type="Proteomes" id="UP001159364"/>
    </source>
</evidence>
<protein>
    <recommendedName>
        <fullName evidence="6">Pollen Ole e 1 allergen and extensin family protein</fullName>
    </recommendedName>
</protein>
<dbReference type="Pfam" id="PF01190">
    <property type="entry name" value="Pollen_Ole_e_1"/>
    <property type="match status" value="1"/>
</dbReference>
<dbReference type="Proteomes" id="UP001159364">
    <property type="component" value="Linkage Group LG12"/>
</dbReference>
<evidence type="ECO:0000256" key="1">
    <source>
        <dbReference type="ARBA" id="ARBA00022729"/>
    </source>
</evidence>
<dbReference type="GO" id="GO:0071944">
    <property type="term" value="C:cell periphery"/>
    <property type="evidence" value="ECO:0007669"/>
    <property type="project" value="TreeGrafter"/>
</dbReference>
<keyword evidence="1 3" id="KW-0732">Signal</keyword>
<evidence type="ECO:0000313" key="4">
    <source>
        <dbReference type="EMBL" id="KAJ8749619.1"/>
    </source>
</evidence>
<dbReference type="EMBL" id="JAIWQS010000012">
    <property type="protein sequence ID" value="KAJ8749619.1"/>
    <property type="molecule type" value="Genomic_DNA"/>
</dbReference>
<feature type="chain" id="PRO_5043967402" description="Pollen Ole e 1 allergen and extensin family protein" evidence="3">
    <location>
        <begin position="22"/>
        <end position="316"/>
    </location>
</feature>
<accession>A0AAV8SBW3</accession>
<feature type="region of interest" description="Disordered" evidence="2">
    <location>
        <begin position="127"/>
        <end position="181"/>
    </location>
</feature>
<dbReference type="PANTHER" id="PTHR33470">
    <property type="entry name" value="OS01G0164075 PROTEIN"/>
    <property type="match status" value="1"/>
</dbReference>
<proteinExistence type="predicted"/>
<sequence>MALTRFFLSASVLLLPFLVIASVDDYNYGSRLDIVNSDNGFGQNQSFDLLKHDSGSAPKLLPAQESDIVKPDKVHSVTPTPLNYSQIDSSKPDSKVVKPDSDVVKPVLDIVKPDSYAVKPDSSVVTPVLSSKSQLDSSKLDQEYSPKPTPVVVKPDNQYGPKQSLQESSLTVPKPSNDKADNEYITPIEKPLSLGIEGLVLCKSGSSSVTRIICSAVHQNGYDVKPFSCLVDATDANGYFFKILPDFGILDNLKITECKTYLESSPLDSCNVPTDVNKGITGALFSSFRILYDKKIKLYRVGPLIYTSNAAIANNY</sequence>
<feature type="signal peptide" evidence="3">
    <location>
        <begin position="1"/>
        <end position="21"/>
    </location>
</feature>
<comment type="caution">
    <text evidence="4">The sequence shown here is derived from an EMBL/GenBank/DDBJ whole genome shotgun (WGS) entry which is preliminary data.</text>
</comment>
<evidence type="ECO:0000256" key="2">
    <source>
        <dbReference type="SAM" id="MobiDB-lite"/>
    </source>
</evidence>
<keyword evidence="5" id="KW-1185">Reference proteome</keyword>
<evidence type="ECO:0000256" key="3">
    <source>
        <dbReference type="SAM" id="SignalP"/>
    </source>
</evidence>
<reference evidence="4 5" key="1">
    <citation type="submission" date="2021-09" db="EMBL/GenBank/DDBJ databases">
        <title>Genomic insights and catalytic innovation underlie evolution of tropane alkaloids biosynthesis.</title>
        <authorList>
            <person name="Wang Y.-J."/>
            <person name="Tian T."/>
            <person name="Huang J.-P."/>
            <person name="Huang S.-X."/>
        </authorList>
    </citation>
    <scope>NUCLEOTIDE SEQUENCE [LARGE SCALE GENOMIC DNA]</scope>
    <source>
        <strain evidence="4">KIB-2018</strain>
        <tissue evidence="4">Leaf</tissue>
    </source>
</reference>
<name>A0AAV8SBW3_9ROSI</name>
<dbReference type="PANTHER" id="PTHR33470:SF40">
    <property type="entry name" value="PROTEIN SEED AND ROOT HAIR PROTECTIVE PROTEIN"/>
    <property type="match status" value="1"/>
</dbReference>
<gene>
    <name evidence="4" type="ORF">K2173_026268</name>
</gene>
<dbReference type="GO" id="GO:0009723">
    <property type="term" value="P:response to ethylene"/>
    <property type="evidence" value="ECO:0007669"/>
    <property type="project" value="TreeGrafter"/>
</dbReference>